<reference evidence="2" key="1">
    <citation type="submission" date="2018-12" db="EMBL/GenBank/DDBJ databases">
        <authorList>
            <person name="Sun L."/>
            <person name="Chen Z."/>
        </authorList>
    </citation>
    <scope>NUCLEOTIDE SEQUENCE [LARGE SCALE GENOMIC DNA]</scope>
    <source>
        <strain evidence="2">3-2-2</strain>
    </source>
</reference>
<sequence>MPLGRLVHLYIMKETILFQQLITSKKRLIIPMTILFIFFYFALPFLIWYLPRWINIEGKSLFIPWWWLFAFFQLAVTWILGWVYWCKAKRHDELVDYLKQRTVK</sequence>
<keyword evidence="1" id="KW-0472">Membrane</keyword>
<comment type="caution">
    <text evidence="2">The sequence shown here is derived from an EMBL/GenBank/DDBJ whole genome shotgun (WGS) entry which is preliminary data.</text>
</comment>
<feature type="transmembrane region" description="Helical" evidence="1">
    <location>
        <begin position="62"/>
        <end position="85"/>
    </location>
</feature>
<dbReference type="InterPro" id="IPR007436">
    <property type="entry name" value="DUF485"/>
</dbReference>
<keyword evidence="3" id="KW-1185">Reference proteome</keyword>
<feature type="transmembrane region" description="Helical" evidence="1">
    <location>
        <begin position="28"/>
        <end position="50"/>
    </location>
</feature>
<dbReference type="Proteomes" id="UP000287156">
    <property type="component" value="Unassembled WGS sequence"/>
</dbReference>
<dbReference type="PANTHER" id="PTHR38441:SF1">
    <property type="entry name" value="MEMBRANE PROTEIN"/>
    <property type="match status" value="1"/>
</dbReference>
<evidence type="ECO:0000256" key="1">
    <source>
        <dbReference type="SAM" id="Phobius"/>
    </source>
</evidence>
<dbReference type="AlphaFoldDB" id="A0A429XX79"/>
<protein>
    <submittedName>
        <fullName evidence="2">DUF485 domain-containing protein</fullName>
    </submittedName>
</protein>
<gene>
    <name evidence="2" type="ORF">D4T97_014570</name>
</gene>
<keyword evidence="1" id="KW-1133">Transmembrane helix</keyword>
<name>A0A429XX79_9BACI</name>
<dbReference type="PANTHER" id="PTHR38441">
    <property type="entry name" value="INTEGRAL MEMBRANE PROTEIN-RELATED"/>
    <property type="match status" value="1"/>
</dbReference>
<proteinExistence type="predicted"/>
<dbReference type="OrthoDB" id="2886991at2"/>
<dbReference type="EMBL" id="QYTV02000006">
    <property type="protein sequence ID" value="RST73100.1"/>
    <property type="molecule type" value="Genomic_DNA"/>
</dbReference>
<accession>A0A429XX79</accession>
<dbReference type="RefSeq" id="WP_126051481.1">
    <property type="nucleotide sequence ID" value="NZ_QYTV02000006.1"/>
</dbReference>
<dbReference type="Pfam" id="PF04341">
    <property type="entry name" value="DUF485"/>
    <property type="match status" value="1"/>
</dbReference>
<keyword evidence="1" id="KW-0812">Transmembrane</keyword>
<organism evidence="2 3">
    <name type="scientific">Siminovitchia acidinfaciens</name>
    <dbReference type="NCBI Taxonomy" id="2321395"/>
    <lineage>
        <taxon>Bacteria</taxon>
        <taxon>Bacillati</taxon>
        <taxon>Bacillota</taxon>
        <taxon>Bacilli</taxon>
        <taxon>Bacillales</taxon>
        <taxon>Bacillaceae</taxon>
        <taxon>Siminovitchia</taxon>
    </lineage>
</organism>
<evidence type="ECO:0000313" key="3">
    <source>
        <dbReference type="Proteomes" id="UP000287156"/>
    </source>
</evidence>
<evidence type="ECO:0000313" key="2">
    <source>
        <dbReference type="EMBL" id="RST73100.1"/>
    </source>
</evidence>